<sequence>MRLFPSFVTLATALDAEEAAWVARWRRPPQSKKHHWHRLAGPIDVSCTFRYRLGLTKDAVGAAGPALDLRFDQHQRWLSEPHAPESAAFAATPRLCASAANQEALDGAPAHVMVTSSLAYLFRLWPYFANHVRFAKRRRRRFFVWIGELPEGLATTIGGACRRSAQGHVLLDQGMLPRDLQRRVLKSIYFQRESAQTIYNSNHYNKMPAVRERRPSTAGDPGATPRRGPRRRSPRWTTRASAASSTATSTRTTTARETTSPRSTPTRAWTTRPSRTPARSTPSGTSRAARSTPATRRSRRDCWRRGCATGAASRTSTRTGIPFWWRARARAAWRTTARSTACSATRR</sequence>
<proteinExistence type="predicted"/>
<evidence type="ECO:0000313" key="2">
    <source>
        <dbReference type="EMBL" id="CAE0696721.1"/>
    </source>
</evidence>
<organism evidence="2">
    <name type="scientific">Pelagomonas calceolata</name>
    <dbReference type="NCBI Taxonomy" id="35677"/>
    <lineage>
        <taxon>Eukaryota</taxon>
        <taxon>Sar</taxon>
        <taxon>Stramenopiles</taxon>
        <taxon>Ochrophyta</taxon>
        <taxon>Pelagophyceae</taxon>
        <taxon>Pelagomonadales</taxon>
        <taxon>Pelagomonadaceae</taxon>
        <taxon>Pelagomonas</taxon>
    </lineage>
</organism>
<protein>
    <submittedName>
        <fullName evidence="2">Uncharacterized protein</fullName>
    </submittedName>
</protein>
<accession>A0A7S3ZX54</accession>
<feature type="region of interest" description="Disordered" evidence="1">
    <location>
        <begin position="201"/>
        <end position="302"/>
    </location>
</feature>
<gene>
    <name evidence="2" type="ORF">PCAL00307_LOCUS12157</name>
</gene>
<dbReference type="EMBL" id="HBIW01014146">
    <property type="protein sequence ID" value="CAE0696721.1"/>
    <property type="molecule type" value="Transcribed_RNA"/>
</dbReference>
<name>A0A7S3ZX54_9STRA</name>
<feature type="compositionally biased region" description="Low complexity" evidence="1">
    <location>
        <begin position="235"/>
        <end position="295"/>
    </location>
</feature>
<reference evidence="2" key="1">
    <citation type="submission" date="2021-01" db="EMBL/GenBank/DDBJ databases">
        <authorList>
            <person name="Corre E."/>
            <person name="Pelletier E."/>
            <person name="Niang G."/>
            <person name="Scheremetjew M."/>
            <person name="Finn R."/>
            <person name="Kale V."/>
            <person name="Holt S."/>
            <person name="Cochrane G."/>
            <person name="Meng A."/>
            <person name="Brown T."/>
            <person name="Cohen L."/>
        </authorList>
    </citation>
    <scope>NUCLEOTIDE SEQUENCE</scope>
    <source>
        <strain evidence="2">CCMP1756</strain>
    </source>
</reference>
<evidence type="ECO:0000256" key="1">
    <source>
        <dbReference type="SAM" id="MobiDB-lite"/>
    </source>
</evidence>
<dbReference type="AlphaFoldDB" id="A0A7S3ZX54"/>